<gene>
    <name evidence="2" type="ORF">DY000_02047339</name>
</gene>
<protein>
    <submittedName>
        <fullName evidence="2">Uncharacterized protein</fullName>
    </submittedName>
</protein>
<evidence type="ECO:0000313" key="3">
    <source>
        <dbReference type="Proteomes" id="UP000266723"/>
    </source>
</evidence>
<feature type="region of interest" description="Disordered" evidence="1">
    <location>
        <begin position="69"/>
        <end position="91"/>
    </location>
</feature>
<dbReference type="EMBL" id="QGKV02000297">
    <property type="protein sequence ID" value="KAF3612065.1"/>
    <property type="molecule type" value="Genomic_DNA"/>
</dbReference>
<name>A0ABQ7FBQ0_BRACR</name>
<proteinExistence type="predicted"/>
<accession>A0ABQ7FBQ0</accession>
<dbReference type="Proteomes" id="UP000266723">
    <property type="component" value="Unassembled WGS sequence"/>
</dbReference>
<sequence length="91" mass="10579">MKKNRKGMMMDQAADDQVGLDQAAESLPRDQLRRTIPRTETAYNTNPRNWTRELEPAWIGRGCHPRVKAVRGSGRDEQRRRWERTKPGSGF</sequence>
<keyword evidence="3" id="KW-1185">Reference proteome</keyword>
<evidence type="ECO:0000256" key="1">
    <source>
        <dbReference type="SAM" id="MobiDB-lite"/>
    </source>
</evidence>
<evidence type="ECO:0000313" key="2">
    <source>
        <dbReference type="EMBL" id="KAF3612065.1"/>
    </source>
</evidence>
<reference evidence="2 3" key="1">
    <citation type="journal article" date="2020" name="BMC Genomics">
        <title>Intraspecific diversification of the crop wild relative Brassica cretica Lam. using demographic model selection.</title>
        <authorList>
            <person name="Kioukis A."/>
            <person name="Michalopoulou V.A."/>
            <person name="Briers L."/>
            <person name="Pirintsos S."/>
            <person name="Studholme D.J."/>
            <person name="Pavlidis P."/>
            <person name="Sarris P.F."/>
        </authorList>
    </citation>
    <scope>NUCLEOTIDE SEQUENCE [LARGE SCALE GENOMIC DNA]</scope>
    <source>
        <strain evidence="3">cv. PFS-1207/04</strain>
    </source>
</reference>
<comment type="caution">
    <text evidence="2">The sequence shown here is derived from an EMBL/GenBank/DDBJ whole genome shotgun (WGS) entry which is preliminary data.</text>
</comment>
<feature type="compositionally biased region" description="Basic and acidic residues" evidence="1">
    <location>
        <begin position="73"/>
        <end position="91"/>
    </location>
</feature>
<organism evidence="2 3">
    <name type="scientific">Brassica cretica</name>
    <name type="common">Mustard</name>
    <dbReference type="NCBI Taxonomy" id="69181"/>
    <lineage>
        <taxon>Eukaryota</taxon>
        <taxon>Viridiplantae</taxon>
        <taxon>Streptophyta</taxon>
        <taxon>Embryophyta</taxon>
        <taxon>Tracheophyta</taxon>
        <taxon>Spermatophyta</taxon>
        <taxon>Magnoliopsida</taxon>
        <taxon>eudicotyledons</taxon>
        <taxon>Gunneridae</taxon>
        <taxon>Pentapetalae</taxon>
        <taxon>rosids</taxon>
        <taxon>malvids</taxon>
        <taxon>Brassicales</taxon>
        <taxon>Brassicaceae</taxon>
        <taxon>Brassiceae</taxon>
        <taxon>Brassica</taxon>
    </lineage>
</organism>